<sequence>MTTTTTTTTPPATAWIPSNYGTPCSSTCINVTTVTPSTLIAS</sequence>
<gene>
    <name evidence="1" type="ORF">SMN809_LOCUS34355</name>
</gene>
<dbReference type="EMBL" id="CAJOBI010078619">
    <property type="protein sequence ID" value="CAF4488425.1"/>
    <property type="molecule type" value="Genomic_DNA"/>
</dbReference>
<comment type="caution">
    <text evidence="1">The sequence shown here is derived from an EMBL/GenBank/DDBJ whole genome shotgun (WGS) entry which is preliminary data.</text>
</comment>
<evidence type="ECO:0000313" key="1">
    <source>
        <dbReference type="EMBL" id="CAF4488425.1"/>
    </source>
</evidence>
<accession>A0A8S2XDX1</accession>
<reference evidence="1" key="1">
    <citation type="submission" date="2021-02" db="EMBL/GenBank/DDBJ databases">
        <authorList>
            <person name="Nowell W R."/>
        </authorList>
    </citation>
    <scope>NUCLEOTIDE SEQUENCE</scope>
</reference>
<evidence type="ECO:0000313" key="2">
    <source>
        <dbReference type="Proteomes" id="UP000676336"/>
    </source>
</evidence>
<dbReference type="AlphaFoldDB" id="A0A8S2XDX1"/>
<name>A0A8S2XDX1_9BILA</name>
<proteinExistence type="predicted"/>
<protein>
    <submittedName>
        <fullName evidence="1">Uncharacterized protein</fullName>
    </submittedName>
</protein>
<organism evidence="1 2">
    <name type="scientific">Rotaria magnacalcarata</name>
    <dbReference type="NCBI Taxonomy" id="392030"/>
    <lineage>
        <taxon>Eukaryota</taxon>
        <taxon>Metazoa</taxon>
        <taxon>Spiralia</taxon>
        <taxon>Gnathifera</taxon>
        <taxon>Rotifera</taxon>
        <taxon>Eurotatoria</taxon>
        <taxon>Bdelloidea</taxon>
        <taxon>Philodinida</taxon>
        <taxon>Philodinidae</taxon>
        <taxon>Rotaria</taxon>
    </lineage>
</organism>
<dbReference type="Proteomes" id="UP000676336">
    <property type="component" value="Unassembled WGS sequence"/>
</dbReference>
<feature type="non-terminal residue" evidence="1">
    <location>
        <position position="42"/>
    </location>
</feature>